<dbReference type="Proteomes" id="UP001157167">
    <property type="component" value="Unassembled WGS sequence"/>
</dbReference>
<organism evidence="1 2">
    <name type="scientific">Zoogloea oryzae</name>
    <dbReference type="NCBI Taxonomy" id="310767"/>
    <lineage>
        <taxon>Bacteria</taxon>
        <taxon>Pseudomonadati</taxon>
        <taxon>Pseudomonadota</taxon>
        <taxon>Betaproteobacteria</taxon>
        <taxon>Rhodocyclales</taxon>
        <taxon>Zoogloeaceae</taxon>
        <taxon>Zoogloea</taxon>
    </lineage>
</organism>
<proteinExistence type="predicted"/>
<dbReference type="RefSeq" id="WP_284186812.1">
    <property type="nucleotide sequence ID" value="NZ_BSPX01000007.1"/>
</dbReference>
<name>A0ABQ6F967_9RHOO</name>
<comment type="caution">
    <text evidence="1">The sequence shown here is derived from an EMBL/GenBank/DDBJ whole genome shotgun (WGS) entry which is preliminary data.</text>
</comment>
<evidence type="ECO:0000313" key="2">
    <source>
        <dbReference type="Proteomes" id="UP001157167"/>
    </source>
</evidence>
<protein>
    <submittedName>
        <fullName evidence="1">Uncharacterized protein</fullName>
    </submittedName>
</protein>
<reference evidence="2" key="1">
    <citation type="journal article" date="2019" name="Int. J. Syst. Evol. Microbiol.">
        <title>The Global Catalogue of Microorganisms (GCM) 10K type strain sequencing project: providing services to taxonomists for standard genome sequencing and annotation.</title>
        <authorList>
            <consortium name="The Broad Institute Genomics Platform"/>
            <consortium name="The Broad Institute Genome Sequencing Center for Infectious Disease"/>
            <person name="Wu L."/>
            <person name="Ma J."/>
        </authorList>
    </citation>
    <scope>NUCLEOTIDE SEQUENCE [LARGE SCALE GENOMIC DNA]</scope>
    <source>
        <strain evidence="2">NBRC 102407</strain>
    </source>
</reference>
<sequence length="124" mass="13450">MPASRYPVPLDAGVARLVQQLDDDRREAFEERAGILEFDAKLPRLEAERQALVQTLARYGFPGSPDVRLLQVEVGGATQWLLSGNEIAARRVLAARGAGEVVEVDLANTLHSQFGGLAVLALFP</sequence>
<keyword evidence="2" id="KW-1185">Reference proteome</keyword>
<evidence type="ECO:0000313" key="1">
    <source>
        <dbReference type="EMBL" id="GLT21360.1"/>
    </source>
</evidence>
<accession>A0ABQ6F967</accession>
<gene>
    <name evidence="1" type="ORF">GCM10007933_08120</name>
</gene>
<dbReference type="EMBL" id="BSPX01000007">
    <property type="protein sequence ID" value="GLT21360.1"/>
    <property type="molecule type" value="Genomic_DNA"/>
</dbReference>